<reference evidence="1 2" key="1">
    <citation type="journal article" date="2021" name="Hortic Res">
        <title>High-quality reference genome and annotation aids understanding of berry development for evergreen blueberry (Vaccinium darrowii).</title>
        <authorList>
            <person name="Yu J."/>
            <person name="Hulse-Kemp A.M."/>
            <person name="Babiker E."/>
            <person name="Staton M."/>
        </authorList>
    </citation>
    <scope>NUCLEOTIDE SEQUENCE [LARGE SCALE GENOMIC DNA]</scope>
    <source>
        <strain evidence="2">cv. NJ 8807/NJ 8810</strain>
        <tissue evidence="1">Young leaf</tissue>
    </source>
</reference>
<organism evidence="1 2">
    <name type="scientific">Vaccinium darrowii</name>
    <dbReference type="NCBI Taxonomy" id="229202"/>
    <lineage>
        <taxon>Eukaryota</taxon>
        <taxon>Viridiplantae</taxon>
        <taxon>Streptophyta</taxon>
        <taxon>Embryophyta</taxon>
        <taxon>Tracheophyta</taxon>
        <taxon>Spermatophyta</taxon>
        <taxon>Magnoliopsida</taxon>
        <taxon>eudicotyledons</taxon>
        <taxon>Gunneridae</taxon>
        <taxon>Pentapetalae</taxon>
        <taxon>asterids</taxon>
        <taxon>Ericales</taxon>
        <taxon>Ericaceae</taxon>
        <taxon>Vaccinioideae</taxon>
        <taxon>Vaccinieae</taxon>
        <taxon>Vaccinium</taxon>
    </lineage>
</organism>
<evidence type="ECO:0000313" key="2">
    <source>
        <dbReference type="Proteomes" id="UP000828048"/>
    </source>
</evidence>
<protein>
    <submittedName>
        <fullName evidence="1">Uncharacterized protein</fullName>
    </submittedName>
</protein>
<evidence type="ECO:0000313" key="1">
    <source>
        <dbReference type="EMBL" id="KAH7847581.1"/>
    </source>
</evidence>
<dbReference type="Proteomes" id="UP000828048">
    <property type="component" value="Chromosome 5"/>
</dbReference>
<dbReference type="EMBL" id="CM037155">
    <property type="protein sequence ID" value="KAH7847581.1"/>
    <property type="molecule type" value="Genomic_DNA"/>
</dbReference>
<sequence>MGDIAVDILLETLKQLITSSKLRLIIEEKNQLQSLEKEIKYLRVFLKDTEKKRNNYLEVMELCRKRDEDSCDRGEENYDENMYDINGVEVKQLKNSSTGSGGGSGSSRGSHTSKVAEEEVVLGFEEEVERLIEKLADGGEGRPLDIISIIGAGGGGKSTLARKVYNHPFTSYIFDIRAWINVSQDYDKTRKRELLICILEAIKPGNYENSSDDKLGEDLLKCLKGRKYLIVMDDIWGIEAWNDIQRSFPRECKGSKVLFTSRQLVQLDNVGYFPHYLAQLPNNCCWELLQKKDDNFLMKVYEGDSFPPSVANKHRRLFIGDQLFRKFSLRSRSQSRNLRSFLCTKSSVYNLSKPEVDAYLSFSEENFELLQVLSFICIPQSGYIGVRQLVHLRYLSFASFNNDITPFPYLLNLETLNLHLFGDIELPHDIFKMVKLRHLYTKHGIFTFHHSFEENGGNDFDHSSKLESLQTLQKICTCEACQSLVLRAPNLRKLGLNVGCRLKDNVFRFPDLERLNCPEKLSFKDTRVEHNSPRKSTLLPGLKLPITITRIIFEYTRLNWEELSLLQTLPSLEVLRLMRDACREPVWNTSELEGFPQLKYLKFYSLDIEDWIATEDQFLKLEVLVLEYCRKLERIPIAFGNLNELREIKLARCRSAEQSAREIQEEQRNRKGDDECLNLLAKGNFWP</sequence>
<keyword evidence="2" id="KW-1185">Reference proteome</keyword>
<comment type="caution">
    <text evidence="1">The sequence shown here is derived from an EMBL/GenBank/DDBJ whole genome shotgun (WGS) entry which is preliminary data.</text>
</comment>
<gene>
    <name evidence="1" type="ORF">Vadar_027770</name>
</gene>
<proteinExistence type="predicted"/>
<accession>A0ACB7Y2L9</accession>
<name>A0ACB7Y2L9_9ERIC</name>